<reference evidence="12" key="1">
    <citation type="journal article" date="2021" name="G3 (Bethesda)">
        <title>Genomic diversity, chromosomal rearrangements, and interspecies hybridization in the ogataea polymorpha species complex.</title>
        <authorList>
            <person name="Hanson S.J."/>
            <person name="Cinneide E.O."/>
            <person name="Salzberg L.I."/>
            <person name="Wolfe K.H."/>
            <person name="McGowan J."/>
            <person name="Fitzpatrick D.A."/>
            <person name="Matlin K."/>
        </authorList>
    </citation>
    <scope>NUCLEOTIDE SEQUENCE</scope>
    <source>
        <strain evidence="12">83-405-1</strain>
    </source>
</reference>
<proteinExistence type="inferred from homology"/>
<evidence type="ECO:0000256" key="8">
    <source>
        <dbReference type="SAM" id="MobiDB-lite"/>
    </source>
</evidence>
<name>A0AAN6HYR7_9ASCO</name>
<dbReference type="InterPro" id="IPR000629">
    <property type="entry name" value="RNA-helicase_DEAD-box_CS"/>
</dbReference>
<dbReference type="Pfam" id="PF00271">
    <property type="entry name" value="Helicase_C"/>
    <property type="match status" value="1"/>
</dbReference>
<dbReference type="SUPFAM" id="SSF52540">
    <property type="entry name" value="P-loop containing nucleoside triphosphate hydrolases"/>
    <property type="match status" value="1"/>
</dbReference>
<dbReference type="EC" id="3.6.4.13" evidence="1"/>
<evidence type="ECO:0000313" key="12">
    <source>
        <dbReference type="EMBL" id="KAG7725270.1"/>
    </source>
</evidence>
<evidence type="ECO:0000256" key="4">
    <source>
        <dbReference type="ARBA" id="ARBA00022806"/>
    </source>
</evidence>
<evidence type="ECO:0000256" key="5">
    <source>
        <dbReference type="ARBA" id="ARBA00022840"/>
    </source>
</evidence>
<evidence type="ECO:0000256" key="2">
    <source>
        <dbReference type="ARBA" id="ARBA00022741"/>
    </source>
</evidence>
<keyword evidence="2 7" id="KW-0547">Nucleotide-binding</keyword>
<dbReference type="PROSITE" id="PS51194">
    <property type="entry name" value="HELICASE_CTER"/>
    <property type="match status" value="1"/>
</dbReference>
<dbReference type="SMART" id="SM00487">
    <property type="entry name" value="DEXDc"/>
    <property type="match status" value="1"/>
</dbReference>
<dbReference type="InterPro" id="IPR014014">
    <property type="entry name" value="RNA_helicase_DEAD_Q_motif"/>
</dbReference>
<evidence type="ECO:0000256" key="6">
    <source>
        <dbReference type="PROSITE-ProRule" id="PRU00552"/>
    </source>
</evidence>
<feature type="region of interest" description="Disordered" evidence="8">
    <location>
        <begin position="1"/>
        <end position="72"/>
    </location>
</feature>
<keyword evidence="3 7" id="KW-0378">Hydrolase</keyword>
<dbReference type="Gene3D" id="3.40.50.300">
    <property type="entry name" value="P-loop containing nucleotide triphosphate hydrolases"/>
    <property type="match status" value="2"/>
</dbReference>
<dbReference type="Proteomes" id="UP000738402">
    <property type="component" value="Unassembled WGS sequence"/>
</dbReference>
<evidence type="ECO:0000256" key="7">
    <source>
        <dbReference type="RuleBase" id="RU000492"/>
    </source>
</evidence>
<feature type="short sequence motif" description="Q motif" evidence="6">
    <location>
        <begin position="128"/>
        <end position="156"/>
    </location>
</feature>
<keyword evidence="5 7" id="KW-0067">ATP-binding</keyword>
<dbReference type="InterPro" id="IPR011545">
    <property type="entry name" value="DEAD/DEAH_box_helicase_dom"/>
</dbReference>
<evidence type="ECO:0000259" key="10">
    <source>
        <dbReference type="PROSITE" id="PS51194"/>
    </source>
</evidence>
<dbReference type="CDD" id="cd18787">
    <property type="entry name" value="SF2_C_DEAD"/>
    <property type="match status" value="1"/>
</dbReference>
<comment type="similarity">
    <text evidence="7">Belongs to the DEAD box helicase family.</text>
</comment>
<dbReference type="GO" id="GO:0003724">
    <property type="term" value="F:RNA helicase activity"/>
    <property type="evidence" value="ECO:0007669"/>
    <property type="project" value="UniProtKB-EC"/>
</dbReference>
<dbReference type="EMBL" id="JAHLUH010000013">
    <property type="protein sequence ID" value="KAG7725270.1"/>
    <property type="molecule type" value="Genomic_DNA"/>
</dbReference>
<dbReference type="Pfam" id="PF00270">
    <property type="entry name" value="DEAD"/>
    <property type="match status" value="1"/>
</dbReference>
<comment type="caution">
    <text evidence="12">The sequence shown here is derived from an EMBL/GenBank/DDBJ whole genome shotgun (WGS) entry which is preliminary data.</text>
</comment>
<feature type="domain" description="Helicase ATP-binding" evidence="9">
    <location>
        <begin position="159"/>
        <end position="346"/>
    </location>
</feature>
<feature type="compositionally biased region" description="Low complexity" evidence="8">
    <location>
        <begin position="37"/>
        <end position="46"/>
    </location>
</feature>
<evidence type="ECO:0000259" key="9">
    <source>
        <dbReference type="PROSITE" id="PS51192"/>
    </source>
</evidence>
<keyword evidence="4 7" id="KW-0347">Helicase</keyword>
<feature type="domain" description="Helicase C-terminal" evidence="10">
    <location>
        <begin position="378"/>
        <end position="521"/>
    </location>
</feature>
<dbReference type="InterPro" id="IPR001650">
    <property type="entry name" value="Helicase_C-like"/>
</dbReference>
<dbReference type="PROSITE" id="PS51192">
    <property type="entry name" value="HELICASE_ATP_BIND_1"/>
    <property type="match status" value="1"/>
</dbReference>
<dbReference type="GO" id="GO:0016787">
    <property type="term" value="F:hydrolase activity"/>
    <property type="evidence" value="ECO:0007669"/>
    <property type="project" value="UniProtKB-KW"/>
</dbReference>
<feature type="domain" description="DEAD-box RNA helicase Q" evidence="11">
    <location>
        <begin position="128"/>
        <end position="156"/>
    </location>
</feature>
<dbReference type="CDD" id="cd17945">
    <property type="entry name" value="DEADc_DDX23"/>
    <property type="match status" value="1"/>
</dbReference>
<evidence type="ECO:0000313" key="13">
    <source>
        <dbReference type="Proteomes" id="UP000738402"/>
    </source>
</evidence>
<evidence type="ECO:0000259" key="11">
    <source>
        <dbReference type="PROSITE" id="PS51195"/>
    </source>
</evidence>
<evidence type="ECO:0000256" key="3">
    <source>
        <dbReference type="ARBA" id="ARBA00022801"/>
    </source>
</evidence>
<dbReference type="SMART" id="SM00490">
    <property type="entry name" value="HELICc"/>
    <property type="match status" value="1"/>
</dbReference>
<dbReference type="AlphaFoldDB" id="A0AAN6HYR7"/>
<evidence type="ECO:0000256" key="1">
    <source>
        <dbReference type="ARBA" id="ARBA00012552"/>
    </source>
</evidence>
<gene>
    <name evidence="12" type="ORF">KL933_004284</name>
</gene>
<dbReference type="InterPro" id="IPR014001">
    <property type="entry name" value="Helicase_ATP-bd"/>
</dbReference>
<dbReference type="GO" id="GO:0003676">
    <property type="term" value="F:nucleic acid binding"/>
    <property type="evidence" value="ECO:0007669"/>
    <property type="project" value="InterPro"/>
</dbReference>
<dbReference type="PROSITE" id="PS51195">
    <property type="entry name" value="Q_MOTIF"/>
    <property type="match status" value="1"/>
</dbReference>
<dbReference type="PANTHER" id="PTHR47958">
    <property type="entry name" value="ATP-DEPENDENT RNA HELICASE DBP3"/>
    <property type="match status" value="1"/>
</dbReference>
<dbReference type="InterPro" id="IPR027417">
    <property type="entry name" value="P-loop_NTPase"/>
</dbReference>
<protein>
    <recommendedName>
        <fullName evidence="1">RNA helicase</fullName>
        <ecNumber evidence="1">3.6.4.13</ecNumber>
    </recommendedName>
</protein>
<dbReference type="PROSITE" id="PS00039">
    <property type="entry name" value="DEAD_ATP_HELICASE"/>
    <property type="match status" value="1"/>
</dbReference>
<dbReference type="GO" id="GO:0005524">
    <property type="term" value="F:ATP binding"/>
    <property type="evidence" value="ECO:0007669"/>
    <property type="project" value="UniProtKB-KW"/>
</dbReference>
<organism evidence="12 13">
    <name type="scientific">Ogataea haglerorum</name>
    <dbReference type="NCBI Taxonomy" id="1937702"/>
    <lineage>
        <taxon>Eukaryota</taxon>
        <taxon>Fungi</taxon>
        <taxon>Dikarya</taxon>
        <taxon>Ascomycota</taxon>
        <taxon>Saccharomycotina</taxon>
        <taxon>Pichiomycetes</taxon>
        <taxon>Pichiales</taxon>
        <taxon>Pichiaceae</taxon>
        <taxon>Ogataea</taxon>
    </lineage>
</organism>
<sequence length="533" mass="59536">MSLPPSLDDLIKSQPANGKTRFLSKAQREKRKHEQVVKPPAAVVKPKSLKKRAPDPSLANSSSEGNGDMNDADFVPIVELPRCRQDLEFDDVHWSEKDLSKMTDRDWRIMREDFNISTKGGKLESPLRKWEESQISPLIIQQLEALGYKEPTPIQRAAVPNGLTGRDLVGIAETGSGKTLAFLVPCVNYILQMPRLGRFEGPYVLILVPTRELALQIEREFSKFASLGFDAISLIGGHSYDEHAAKLERGVEVIIATPGRLVDCLEQQLVSLDRCFFLVMDEADRMIDMGFENDLNKILDSLPDGSENPHYTGPGEPKRTTMMFTATMPPQIEKISAKYLKNPGTVMVGEVGGAVDSVRQEAIQVDDTEEKRLQVLQKVLTRGIYLPPIIVFVNFRKTCEMVAEFLEQLGFNAVTMHGSKTQEQREYAIQQIKEGRADILVATDVAGRGIDIPDVSLVVNFQMAKNIEDYTHRIGRTGRAGKEGTAITFWSAADADVLYHLKQMITKSPVSRCPDDLKRHPAAQKKVVRNIEV</sequence>
<accession>A0AAN6HYR7</accession>